<dbReference type="GO" id="GO:0004650">
    <property type="term" value="F:polygalacturonase activity"/>
    <property type="evidence" value="ECO:0007669"/>
    <property type="project" value="InterPro"/>
</dbReference>
<reference evidence="4" key="1">
    <citation type="journal article" date="2013" name="Environ. Microbiol.">
        <title>Microbiota from the distal guts of lean and obese adolescents exhibit partial functional redundancy besides clear differences in community structure.</title>
        <authorList>
            <person name="Ferrer M."/>
            <person name="Ruiz A."/>
            <person name="Lanza F."/>
            <person name="Haange S.B."/>
            <person name="Oberbach A."/>
            <person name="Till H."/>
            <person name="Bargiela R."/>
            <person name="Campoy C."/>
            <person name="Segura M.T."/>
            <person name="Richter M."/>
            <person name="von Bergen M."/>
            <person name="Seifert J."/>
            <person name="Suarez A."/>
        </authorList>
    </citation>
    <scope>NUCLEOTIDE SEQUENCE</scope>
</reference>
<protein>
    <submittedName>
        <fullName evidence="4">Glycoside hydrolase family protein</fullName>
    </submittedName>
</protein>
<dbReference type="PANTHER" id="PTHR31339">
    <property type="entry name" value="PECTIN LYASE-RELATED"/>
    <property type="match status" value="1"/>
</dbReference>
<dbReference type="PANTHER" id="PTHR31339:SF9">
    <property type="entry name" value="PLASMIN AND FIBRONECTIN-BINDING PROTEIN A"/>
    <property type="match status" value="1"/>
</dbReference>
<evidence type="ECO:0000256" key="1">
    <source>
        <dbReference type="ARBA" id="ARBA00008834"/>
    </source>
</evidence>
<gene>
    <name evidence="4" type="ORF">OBE_04016</name>
</gene>
<name>K1UFA5_9ZZZZ</name>
<evidence type="ECO:0000313" key="4">
    <source>
        <dbReference type="EMBL" id="EKC70196.1"/>
    </source>
</evidence>
<dbReference type="SUPFAM" id="SSF51126">
    <property type="entry name" value="Pectin lyase-like"/>
    <property type="match status" value="1"/>
</dbReference>
<proteinExistence type="inferred from homology"/>
<evidence type="ECO:0000256" key="2">
    <source>
        <dbReference type="ARBA" id="ARBA00022801"/>
    </source>
</evidence>
<dbReference type="EMBL" id="AJWZ01002719">
    <property type="protein sequence ID" value="EKC70196.1"/>
    <property type="molecule type" value="Genomic_DNA"/>
</dbReference>
<organism evidence="4">
    <name type="scientific">human gut metagenome</name>
    <dbReference type="NCBI Taxonomy" id="408170"/>
    <lineage>
        <taxon>unclassified sequences</taxon>
        <taxon>metagenomes</taxon>
        <taxon>organismal metagenomes</taxon>
    </lineage>
</organism>
<dbReference type="InterPro" id="IPR011050">
    <property type="entry name" value="Pectin_lyase_fold/virulence"/>
</dbReference>
<feature type="non-terminal residue" evidence="4">
    <location>
        <position position="1"/>
    </location>
</feature>
<dbReference type="GO" id="GO:0005975">
    <property type="term" value="P:carbohydrate metabolic process"/>
    <property type="evidence" value="ECO:0007669"/>
    <property type="project" value="InterPro"/>
</dbReference>
<dbReference type="AlphaFoldDB" id="K1UFA5"/>
<dbReference type="Gene3D" id="2.160.20.10">
    <property type="entry name" value="Single-stranded right-handed beta-helix, Pectin lyase-like"/>
    <property type="match status" value="1"/>
</dbReference>
<evidence type="ECO:0000256" key="3">
    <source>
        <dbReference type="ARBA" id="ARBA00023295"/>
    </source>
</evidence>
<accession>K1UFA5</accession>
<dbReference type="InterPro" id="IPR006626">
    <property type="entry name" value="PbH1"/>
</dbReference>
<keyword evidence="3" id="KW-0326">Glycosidase</keyword>
<dbReference type="Pfam" id="PF00295">
    <property type="entry name" value="Glyco_hydro_28"/>
    <property type="match status" value="1"/>
</dbReference>
<dbReference type="SMART" id="SM00710">
    <property type="entry name" value="PbH1"/>
    <property type="match status" value="4"/>
</dbReference>
<dbReference type="InterPro" id="IPR000743">
    <property type="entry name" value="Glyco_hydro_28"/>
</dbReference>
<sequence>VTGKPSFAFIYAYKADNAAITGGGKIDANGHSFVNRKDKYYVTGDFYPRPTVMYFEACNHIVFEDFTVVDAPFWTLHPAGCDDVLISKIHILNDLDVANSDGIDPDHCSNVRICDCHVECADDCICLKTSKGNSEYGPCENILITGCTLISTSAAIKIGTEGVGDFRNIIVSNCAISRSNRGLSIQIRDGGNVENVKYSDI</sequence>
<dbReference type="InterPro" id="IPR051801">
    <property type="entry name" value="GH28_Enzymes"/>
</dbReference>
<keyword evidence="2 4" id="KW-0378">Hydrolase</keyword>
<dbReference type="InterPro" id="IPR012334">
    <property type="entry name" value="Pectin_lyas_fold"/>
</dbReference>
<comment type="caution">
    <text evidence="4">The sequence shown here is derived from an EMBL/GenBank/DDBJ whole genome shotgun (WGS) entry which is preliminary data.</text>
</comment>
<feature type="non-terminal residue" evidence="4">
    <location>
        <position position="201"/>
    </location>
</feature>
<comment type="similarity">
    <text evidence="1">Belongs to the glycosyl hydrolase 28 family.</text>
</comment>